<feature type="signal peptide" evidence="2">
    <location>
        <begin position="1"/>
        <end position="27"/>
    </location>
</feature>
<comment type="caution">
    <text evidence="3">The sequence shown here is derived from an EMBL/GenBank/DDBJ whole genome shotgun (WGS) entry which is preliminary data.</text>
</comment>
<evidence type="ECO:0000313" key="4">
    <source>
        <dbReference type="Proteomes" id="UP001174691"/>
    </source>
</evidence>
<dbReference type="Proteomes" id="UP001174691">
    <property type="component" value="Unassembled WGS sequence"/>
</dbReference>
<feature type="compositionally biased region" description="Basic and acidic residues" evidence="1">
    <location>
        <begin position="109"/>
        <end position="131"/>
    </location>
</feature>
<keyword evidence="2" id="KW-0732">Signal</keyword>
<keyword evidence="4" id="KW-1185">Reference proteome</keyword>
<proteinExistence type="predicted"/>
<feature type="compositionally biased region" description="Basic and acidic residues" evidence="1">
    <location>
        <begin position="91"/>
        <end position="100"/>
    </location>
</feature>
<dbReference type="AlphaFoldDB" id="A0AA38VBV3"/>
<feature type="chain" id="PRO_5041360956" evidence="2">
    <location>
        <begin position="28"/>
        <end position="131"/>
    </location>
</feature>
<evidence type="ECO:0000256" key="2">
    <source>
        <dbReference type="SAM" id="SignalP"/>
    </source>
</evidence>
<feature type="region of interest" description="Disordered" evidence="1">
    <location>
        <begin position="25"/>
        <end position="131"/>
    </location>
</feature>
<sequence length="131" mass="13718">MSMLKGRILPLAGVAGLGALLWTQTRGGAQAPRSRTDKPESQQSPVSETLQSIGGQGGQNASDSGPGVYDPKDTRLYSKSPDAQSKKNPGKVRDLDRDKLGPVNPAGNDGKHIGDRDSDLPWKRGEGGKGA</sequence>
<protein>
    <submittedName>
        <fullName evidence="3">Uncharacterized protein</fullName>
    </submittedName>
</protein>
<evidence type="ECO:0000256" key="1">
    <source>
        <dbReference type="SAM" id="MobiDB-lite"/>
    </source>
</evidence>
<name>A0AA38VBV3_9PEZI</name>
<feature type="compositionally biased region" description="Polar residues" evidence="1">
    <location>
        <begin position="41"/>
        <end position="63"/>
    </location>
</feature>
<accession>A0AA38VBV3</accession>
<reference evidence="3" key="1">
    <citation type="submission" date="2022-07" db="EMBL/GenBank/DDBJ databases">
        <title>Fungi with potential for degradation of polypropylene.</title>
        <authorList>
            <person name="Gostincar C."/>
        </authorList>
    </citation>
    <scope>NUCLEOTIDE SEQUENCE</scope>
    <source>
        <strain evidence="3">EXF-13287</strain>
    </source>
</reference>
<evidence type="ECO:0000313" key="3">
    <source>
        <dbReference type="EMBL" id="KAJ9133798.1"/>
    </source>
</evidence>
<organism evidence="3 4">
    <name type="scientific">Coniochaeta hoffmannii</name>
    <dbReference type="NCBI Taxonomy" id="91930"/>
    <lineage>
        <taxon>Eukaryota</taxon>
        <taxon>Fungi</taxon>
        <taxon>Dikarya</taxon>
        <taxon>Ascomycota</taxon>
        <taxon>Pezizomycotina</taxon>
        <taxon>Sordariomycetes</taxon>
        <taxon>Sordariomycetidae</taxon>
        <taxon>Coniochaetales</taxon>
        <taxon>Coniochaetaceae</taxon>
        <taxon>Coniochaeta</taxon>
    </lineage>
</organism>
<dbReference type="EMBL" id="JANBVN010000194">
    <property type="protein sequence ID" value="KAJ9133798.1"/>
    <property type="molecule type" value="Genomic_DNA"/>
</dbReference>
<gene>
    <name evidence="3" type="ORF">NKR19_g8913</name>
</gene>